<reference evidence="1" key="1">
    <citation type="submission" date="2013-07" db="EMBL/GenBank/DDBJ databases">
        <authorList>
            <person name="McIlroy S."/>
        </authorList>
    </citation>
    <scope>NUCLEOTIDE SEQUENCE [LARGE SCALE GENOMIC DNA]</scope>
    <source>
        <strain evidence="1">Run_A_D11</strain>
    </source>
</reference>
<protein>
    <submittedName>
        <fullName evidence="1">Uncharacterized protein</fullName>
    </submittedName>
</protein>
<reference evidence="1" key="2">
    <citation type="submission" date="2014-03" db="EMBL/GenBank/DDBJ databases">
        <title>Candidatus Competibacter-lineage genomes retrieved from metagenomes reveal functional metabolic diversity.</title>
        <authorList>
            <person name="McIlroy S.J."/>
            <person name="Albertsen M."/>
            <person name="Andresen E.K."/>
            <person name="Saunders A.M."/>
            <person name="Kristiansen R."/>
            <person name="Stokholm-Bjerregaard M."/>
            <person name="Nielsen K.L."/>
            <person name="Nielsen P.H."/>
        </authorList>
    </citation>
    <scope>NUCLEOTIDE SEQUENCE</scope>
    <source>
        <strain evidence="1">Run_A_D11</strain>
    </source>
</reference>
<accession>W6M9P3</accession>
<sequence length="64" mass="7688">MYCFPRGLPIHYQRFRPSLNLLIQRRKKTSNLTRFIQFITPTKRLASQILPYPALVRGFLLSYF</sequence>
<dbReference type="AlphaFoldDB" id="W6M9P3"/>
<gene>
    <name evidence="1" type="ORF">BN873_310014</name>
</gene>
<evidence type="ECO:0000313" key="1">
    <source>
        <dbReference type="EMBL" id="CDI02495.1"/>
    </source>
</evidence>
<organism evidence="1 2">
    <name type="scientific">Candidatus Competibacter denitrificans Run_A_D11</name>
    <dbReference type="NCBI Taxonomy" id="1400863"/>
    <lineage>
        <taxon>Bacteria</taxon>
        <taxon>Pseudomonadati</taxon>
        <taxon>Pseudomonadota</taxon>
        <taxon>Gammaproteobacteria</taxon>
        <taxon>Candidatus Competibacteraceae</taxon>
        <taxon>Candidatus Competibacter</taxon>
    </lineage>
</organism>
<dbReference type="EMBL" id="CBTJ020000038">
    <property type="protein sequence ID" value="CDI02495.1"/>
    <property type="molecule type" value="Genomic_DNA"/>
</dbReference>
<proteinExistence type="predicted"/>
<comment type="caution">
    <text evidence="1">The sequence shown here is derived from an EMBL/GenBank/DDBJ whole genome shotgun (WGS) entry which is preliminary data.</text>
</comment>
<dbReference type="Proteomes" id="UP000035760">
    <property type="component" value="Unassembled WGS sequence"/>
</dbReference>
<dbReference type="STRING" id="1400863.BN873_310014"/>
<keyword evidence="2" id="KW-1185">Reference proteome</keyword>
<evidence type="ECO:0000313" key="2">
    <source>
        <dbReference type="Proteomes" id="UP000035760"/>
    </source>
</evidence>
<name>W6M9P3_9GAMM</name>